<dbReference type="AlphaFoldDB" id="A0A9J5XEY9"/>
<keyword evidence="2" id="KW-1185">Reference proteome</keyword>
<reference evidence="1 2" key="1">
    <citation type="submission" date="2020-09" db="EMBL/GenBank/DDBJ databases">
        <title>De no assembly of potato wild relative species, Solanum commersonii.</title>
        <authorList>
            <person name="Cho K."/>
        </authorList>
    </citation>
    <scope>NUCLEOTIDE SEQUENCE [LARGE SCALE GENOMIC DNA]</scope>
    <source>
        <strain evidence="1">LZ3.2</strain>
        <tissue evidence="1">Leaf</tissue>
    </source>
</reference>
<comment type="caution">
    <text evidence="1">The sequence shown here is derived from an EMBL/GenBank/DDBJ whole genome shotgun (WGS) entry which is preliminary data.</text>
</comment>
<organism evidence="1 2">
    <name type="scientific">Solanum commersonii</name>
    <name type="common">Commerson's wild potato</name>
    <name type="synonym">Commerson's nightshade</name>
    <dbReference type="NCBI Taxonomy" id="4109"/>
    <lineage>
        <taxon>Eukaryota</taxon>
        <taxon>Viridiplantae</taxon>
        <taxon>Streptophyta</taxon>
        <taxon>Embryophyta</taxon>
        <taxon>Tracheophyta</taxon>
        <taxon>Spermatophyta</taxon>
        <taxon>Magnoliopsida</taxon>
        <taxon>eudicotyledons</taxon>
        <taxon>Gunneridae</taxon>
        <taxon>Pentapetalae</taxon>
        <taxon>asterids</taxon>
        <taxon>lamiids</taxon>
        <taxon>Solanales</taxon>
        <taxon>Solanaceae</taxon>
        <taxon>Solanoideae</taxon>
        <taxon>Solaneae</taxon>
        <taxon>Solanum</taxon>
    </lineage>
</organism>
<evidence type="ECO:0000313" key="1">
    <source>
        <dbReference type="EMBL" id="KAG5585796.1"/>
    </source>
</evidence>
<dbReference type="Proteomes" id="UP000824120">
    <property type="component" value="Chromosome 9"/>
</dbReference>
<gene>
    <name evidence="1" type="ORF">H5410_046230</name>
</gene>
<dbReference type="EMBL" id="JACXVP010000009">
    <property type="protein sequence ID" value="KAG5585796.1"/>
    <property type="molecule type" value="Genomic_DNA"/>
</dbReference>
<proteinExistence type="predicted"/>
<protein>
    <submittedName>
        <fullName evidence="1">Uncharacterized protein</fullName>
    </submittedName>
</protein>
<name>A0A9J5XEY9_SOLCO</name>
<accession>A0A9J5XEY9</accession>
<evidence type="ECO:0000313" key="2">
    <source>
        <dbReference type="Proteomes" id="UP000824120"/>
    </source>
</evidence>
<sequence>MILKSNGYNKLNLDLSKGRRMEKTHFQLREDELLLYSISKNSVVADRSTRLVGIADRLGDSPIIYADCSFLRQVDPLPSGLNVLEQKAKCFPLVTHQVCLAKLRLHATQDSFLNIHNRTQTTNAKINCVLKDSSCDTPLPKILKPALLASNVSSISTKAFECPHTNDDSIFTHKWIINLSSGIRCNAHTKKEEHNAYFHP</sequence>